<evidence type="ECO:0000259" key="3">
    <source>
        <dbReference type="Pfam" id="PF00561"/>
    </source>
</evidence>
<dbReference type="AlphaFoldDB" id="A0A4R3MZ38"/>
<dbReference type="InterPro" id="IPR050266">
    <property type="entry name" value="AB_hydrolase_sf"/>
</dbReference>
<sequence>MKRTVRDGIQLNVERSGRGIPCVYLHGGPGYWSKSFQEIAGIILEEHLDMIYLDQRGCGRSDPDPEEHYSLKKLVDDLEDIRQQLHIDEWVLMGHSFGGILAVNYADQYPEYTKGVILFNATLNMKDSLEYQIQKGLRTLQLPSVEIPRDHIEELTALFNRTLEELRKRDLYDSFQFMNPDNKKIIDRIDQSLEMKSSFQQYVFSSEEYFKDFTPLTREIEKPVLVITGEHDHAIGPDHYRTFQFPHSQIMKINGAHHTYLENQRELEKGIENFVKTMM</sequence>
<evidence type="ECO:0000313" key="5">
    <source>
        <dbReference type="Proteomes" id="UP000294650"/>
    </source>
</evidence>
<dbReference type="PANTHER" id="PTHR43798">
    <property type="entry name" value="MONOACYLGLYCEROL LIPASE"/>
    <property type="match status" value="1"/>
</dbReference>
<evidence type="ECO:0000313" key="4">
    <source>
        <dbReference type="EMBL" id="TCT20876.1"/>
    </source>
</evidence>
<name>A0A4R3MZ38_9BACI</name>
<accession>A0A4R3MZ38</accession>
<keyword evidence="5" id="KW-1185">Reference proteome</keyword>
<organism evidence="4 5">
    <name type="scientific">Melghiribacillus thermohalophilus</name>
    <dbReference type="NCBI Taxonomy" id="1324956"/>
    <lineage>
        <taxon>Bacteria</taxon>
        <taxon>Bacillati</taxon>
        <taxon>Bacillota</taxon>
        <taxon>Bacilli</taxon>
        <taxon>Bacillales</taxon>
        <taxon>Bacillaceae</taxon>
        <taxon>Melghiribacillus</taxon>
    </lineage>
</organism>
<gene>
    <name evidence="4" type="ORF">EDD68_1123</name>
</gene>
<protein>
    <submittedName>
        <fullName evidence="4">Proline iminopeptidase</fullName>
    </submittedName>
</protein>
<dbReference type="Proteomes" id="UP000294650">
    <property type="component" value="Unassembled WGS sequence"/>
</dbReference>
<dbReference type="Pfam" id="PF00561">
    <property type="entry name" value="Abhydrolase_1"/>
    <property type="match status" value="1"/>
</dbReference>
<dbReference type="PANTHER" id="PTHR43798:SF33">
    <property type="entry name" value="HYDROLASE, PUTATIVE (AFU_ORTHOLOGUE AFUA_2G14860)-RELATED"/>
    <property type="match status" value="1"/>
</dbReference>
<evidence type="ECO:0000256" key="1">
    <source>
        <dbReference type="ARBA" id="ARBA00010088"/>
    </source>
</evidence>
<dbReference type="Gene3D" id="3.40.50.1820">
    <property type="entry name" value="alpha/beta hydrolase"/>
    <property type="match status" value="1"/>
</dbReference>
<dbReference type="InterPro" id="IPR002410">
    <property type="entry name" value="Peptidase_S33"/>
</dbReference>
<comment type="similarity">
    <text evidence="1">Belongs to the peptidase S33 family.</text>
</comment>
<dbReference type="EMBL" id="SMAN01000012">
    <property type="protein sequence ID" value="TCT20876.1"/>
    <property type="molecule type" value="Genomic_DNA"/>
</dbReference>
<dbReference type="RefSeq" id="WP_132371950.1">
    <property type="nucleotide sequence ID" value="NZ_SMAN01000012.1"/>
</dbReference>
<comment type="caution">
    <text evidence="4">The sequence shown here is derived from an EMBL/GenBank/DDBJ whole genome shotgun (WGS) entry which is preliminary data.</text>
</comment>
<dbReference type="OrthoDB" id="9775557at2"/>
<proteinExistence type="inferred from homology"/>
<dbReference type="InterPro" id="IPR000073">
    <property type="entry name" value="AB_hydrolase_1"/>
</dbReference>
<keyword evidence="2" id="KW-0378">Hydrolase</keyword>
<dbReference type="GO" id="GO:0006508">
    <property type="term" value="P:proteolysis"/>
    <property type="evidence" value="ECO:0007669"/>
    <property type="project" value="InterPro"/>
</dbReference>
<feature type="domain" description="AB hydrolase-1" evidence="3">
    <location>
        <begin position="23"/>
        <end position="263"/>
    </location>
</feature>
<evidence type="ECO:0000256" key="2">
    <source>
        <dbReference type="ARBA" id="ARBA00022801"/>
    </source>
</evidence>
<dbReference type="GO" id="GO:0016020">
    <property type="term" value="C:membrane"/>
    <property type="evidence" value="ECO:0007669"/>
    <property type="project" value="TreeGrafter"/>
</dbReference>
<dbReference type="InterPro" id="IPR029058">
    <property type="entry name" value="AB_hydrolase_fold"/>
</dbReference>
<dbReference type="GO" id="GO:0004177">
    <property type="term" value="F:aminopeptidase activity"/>
    <property type="evidence" value="ECO:0007669"/>
    <property type="project" value="UniProtKB-EC"/>
</dbReference>
<reference evidence="4 5" key="1">
    <citation type="submission" date="2019-03" db="EMBL/GenBank/DDBJ databases">
        <title>Genomic Encyclopedia of Type Strains, Phase IV (KMG-IV): sequencing the most valuable type-strain genomes for metagenomic binning, comparative biology and taxonomic classification.</title>
        <authorList>
            <person name="Goeker M."/>
        </authorList>
    </citation>
    <scope>NUCLEOTIDE SEQUENCE [LARGE SCALE GENOMIC DNA]</scope>
    <source>
        <strain evidence="4 5">DSM 25894</strain>
    </source>
</reference>
<dbReference type="SUPFAM" id="SSF53474">
    <property type="entry name" value="alpha/beta-Hydrolases"/>
    <property type="match status" value="1"/>
</dbReference>
<dbReference type="PRINTS" id="PR00111">
    <property type="entry name" value="ABHYDROLASE"/>
</dbReference>
<dbReference type="PRINTS" id="PR00793">
    <property type="entry name" value="PROAMNOPTASE"/>
</dbReference>